<dbReference type="AlphaFoldDB" id="A0A135RMV6"/>
<comment type="caution">
    <text evidence="3">The sequence shown here is derived from an EMBL/GenBank/DDBJ whole genome shotgun (WGS) entry which is preliminary data.</text>
</comment>
<dbReference type="STRING" id="1209931.A0A135RMV6"/>
<name>A0A135RMV6_9PEZI</name>
<evidence type="ECO:0000313" key="3">
    <source>
        <dbReference type="EMBL" id="KXH25092.1"/>
    </source>
</evidence>
<dbReference type="EMBL" id="JFFI01002768">
    <property type="protein sequence ID" value="KXH25092.1"/>
    <property type="molecule type" value="Genomic_DNA"/>
</dbReference>
<sequence>MDFLSVPEYKYFPLWTEDAIRVIVLEPATQLDAPLHCSITQYGRSRQLGVLDRTRDYSAVSYTWGDPIFSYPLFIDQGSSRLMITPIVDSFLRHMRKLDTPRYLWIDAVCLNQKDDDEKAQQVPLMGEIYEGAKKVHIWIGDEDEMTARLFAALRVVAMIPNKTRLPVDMARQTAAAMEKVLGPDYIFHMRIFLTRAWFTRRWIIQEACLARQPKVHCGKHSLGLSWFVSAAQRLQYVQSVVSYELRVTQNLVSERKPVLELLWNFHAAGCAQQQDRIAALYGLIPEDETFTLGYNKSPWTSMYKRLAEVMFRRSQNTALQMLLHLVEFGQLAVASDSTFPSWVPDWSKGRRRDLPYHTMNGNLDLFDYPSRPGYPEVAVLVQPHTTVHTPPSEFGRRLQPGPRRTQQRVRASYYREEVPHWTKDRTTEVLFDRHHLYIRWHDSSGGDRGRELSRIQTLSPILNGNVSSPMTLRRVRDILRGFLPSTHDCSAEVDTMSMLLCNTIRFRKPDWAIDEKFIASTISDVLGSSASTMDFDQMGLVEEIHAILEKFCLFKLEPLECISIWDTAGSLSKLRGDFGLGPRGLEPDDVLVPVWRFGEDPSRHGQIMSGKKARRFMATMLVMRLQAEESAIRNLPFRTAGQTAATAPGSSWMNLLTHGARDTIGGLTGSGNTFQHESQNIHRRPVRKGRIIGPAICIMSDGTQRYAEHDIQLNGQMMDDLGVDQPCLIQLM</sequence>
<feature type="region of interest" description="Disordered" evidence="1">
    <location>
        <begin position="389"/>
        <end position="411"/>
    </location>
</feature>
<dbReference type="InterPro" id="IPR052895">
    <property type="entry name" value="HetReg/Transcr_Mod"/>
</dbReference>
<proteinExistence type="predicted"/>
<evidence type="ECO:0000313" key="4">
    <source>
        <dbReference type="Proteomes" id="UP000070121"/>
    </source>
</evidence>
<dbReference type="PANTHER" id="PTHR24148">
    <property type="entry name" value="ANKYRIN REPEAT DOMAIN-CONTAINING PROTEIN 39 HOMOLOG-RELATED"/>
    <property type="match status" value="1"/>
</dbReference>
<keyword evidence="4" id="KW-1185">Reference proteome</keyword>
<evidence type="ECO:0000256" key="1">
    <source>
        <dbReference type="SAM" id="MobiDB-lite"/>
    </source>
</evidence>
<gene>
    <name evidence="3" type="ORF">CSAL01_13024</name>
</gene>
<dbReference type="InterPro" id="IPR010730">
    <property type="entry name" value="HET"/>
</dbReference>
<dbReference type="PANTHER" id="PTHR24148:SF80">
    <property type="entry name" value="HETEROKARYON INCOMPATIBILITY DOMAIN-CONTAINING PROTEIN"/>
    <property type="match status" value="1"/>
</dbReference>
<evidence type="ECO:0000259" key="2">
    <source>
        <dbReference type="Pfam" id="PF06985"/>
    </source>
</evidence>
<protein>
    <submittedName>
        <fullName evidence="3">HET domain-containing protein</fullName>
    </submittedName>
</protein>
<organism evidence="3 4">
    <name type="scientific">Colletotrichum salicis</name>
    <dbReference type="NCBI Taxonomy" id="1209931"/>
    <lineage>
        <taxon>Eukaryota</taxon>
        <taxon>Fungi</taxon>
        <taxon>Dikarya</taxon>
        <taxon>Ascomycota</taxon>
        <taxon>Pezizomycotina</taxon>
        <taxon>Sordariomycetes</taxon>
        <taxon>Hypocreomycetidae</taxon>
        <taxon>Glomerellales</taxon>
        <taxon>Glomerellaceae</taxon>
        <taxon>Colletotrichum</taxon>
        <taxon>Colletotrichum acutatum species complex</taxon>
    </lineage>
</organism>
<dbReference type="Proteomes" id="UP000070121">
    <property type="component" value="Unassembled WGS sequence"/>
</dbReference>
<feature type="domain" description="Heterokaryon incompatibility" evidence="2">
    <location>
        <begin position="57"/>
        <end position="207"/>
    </location>
</feature>
<accession>A0A135RMV6</accession>
<dbReference type="Pfam" id="PF06985">
    <property type="entry name" value="HET"/>
    <property type="match status" value="1"/>
</dbReference>
<reference evidence="3 4" key="1">
    <citation type="submission" date="2014-02" db="EMBL/GenBank/DDBJ databases">
        <title>The genome sequence of Colletotrichum salicis CBS 607.94.</title>
        <authorList>
            <person name="Baroncelli R."/>
            <person name="Thon M.R."/>
        </authorList>
    </citation>
    <scope>NUCLEOTIDE SEQUENCE [LARGE SCALE GENOMIC DNA]</scope>
    <source>
        <strain evidence="3 4">CBS 607.94</strain>
    </source>
</reference>
<dbReference type="OrthoDB" id="2157530at2759"/>